<keyword evidence="3" id="KW-0479">Metal-binding</keyword>
<reference evidence="7 8" key="1">
    <citation type="journal article" date="2018" name="Front. Plant Sci.">
        <title>Red Clover (Trifolium pratense) and Zigzag Clover (T. medium) - A Picture of Genomic Similarities and Differences.</title>
        <authorList>
            <person name="Dluhosova J."/>
            <person name="Istvanek J."/>
            <person name="Nedelnik J."/>
            <person name="Repkova J."/>
        </authorList>
    </citation>
    <scope>NUCLEOTIDE SEQUENCE [LARGE SCALE GENOMIC DNA]</scope>
    <source>
        <strain evidence="8">cv. 10/8</strain>
        <tissue evidence="7">Leaf</tissue>
    </source>
</reference>
<dbReference type="GO" id="GO:0003906">
    <property type="term" value="F:DNA-(apurinic or apyrimidinic site) endonuclease activity"/>
    <property type="evidence" value="ECO:0007669"/>
    <property type="project" value="TreeGrafter"/>
</dbReference>
<proteinExistence type="inferred from homology"/>
<feature type="domain" description="Endonuclease/exonuclease/phosphatase" evidence="6">
    <location>
        <begin position="66"/>
        <end position="261"/>
    </location>
</feature>
<evidence type="ECO:0000256" key="4">
    <source>
        <dbReference type="ARBA" id="ARBA00022801"/>
    </source>
</evidence>
<dbReference type="PANTHER" id="PTHR22748:SF11">
    <property type="entry name" value="OS07G0184032 PROTEIN"/>
    <property type="match status" value="1"/>
</dbReference>
<evidence type="ECO:0000313" key="8">
    <source>
        <dbReference type="Proteomes" id="UP000265520"/>
    </source>
</evidence>
<dbReference type="GO" id="GO:0005634">
    <property type="term" value="C:nucleus"/>
    <property type="evidence" value="ECO:0007669"/>
    <property type="project" value="TreeGrafter"/>
</dbReference>
<dbReference type="AlphaFoldDB" id="A0A392NA14"/>
<evidence type="ECO:0000259" key="6">
    <source>
        <dbReference type="Pfam" id="PF03372"/>
    </source>
</evidence>
<protein>
    <submittedName>
        <fullName evidence="7">Endonuclease/exonuclease/phosphatase family protein</fullName>
    </submittedName>
</protein>
<dbReference type="Pfam" id="PF03372">
    <property type="entry name" value="Exo_endo_phos"/>
    <property type="match status" value="1"/>
</dbReference>
<dbReference type="PANTHER" id="PTHR22748">
    <property type="entry name" value="AP ENDONUCLEASE"/>
    <property type="match status" value="1"/>
</dbReference>
<evidence type="ECO:0000256" key="5">
    <source>
        <dbReference type="ARBA" id="ARBA00022842"/>
    </source>
</evidence>
<keyword evidence="7" id="KW-0269">Exonuclease</keyword>
<dbReference type="GO" id="GO:0008311">
    <property type="term" value="F:double-stranded DNA 3'-5' DNA exonuclease activity"/>
    <property type="evidence" value="ECO:0007669"/>
    <property type="project" value="TreeGrafter"/>
</dbReference>
<evidence type="ECO:0000256" key="3">
    <source>
        <dbReference type="ARBA" id="ARBA00022723"/>
    </source>
</evidence>
<comment type="similarity">
    <text evidence="2">Belongs to the DNA repair enzymes AP/ExoA family.</text>
</comment>
<comment type="caution">
    <text evidence="7">The sequence shown here is derived from an EMBL/GenBank/DDBJ whole genome shotgun (WGS) entry which is preliminary data.</text>
</comment>
<comment type="cofactor">
    <cofactor evidence="1">
        <name>Mg(2+)</name>
        <dbReference type="ChEBI" id="CHEBI:18420"/>
    </cofactor>
</comment>
<dbReference type="InterPro" id="IPR036691">
    <property type="entry name" value="Endo/exonu/phosph_ase_sf"/>
</dbReference>
<dbReference type="EMBL" id="LXQA010032508">
    <property type="protein sequence ID" value="MCH96512.1"/>
    <property type="molecule type" value="Genomic_DNA"/>
</dbReference>
<name>A0A392NA14_9FABA</name>
<evidence type="ECO:0000256" key="1">
    <source>
        <dbReference type="ARBA" id="ARBA00001946"/>
    </source>
</evidence>
<keyword evidence="7" id="KW-0540">Nuclease</keyword>
<dbReference type="InterPro" id="IPR004808">
    <property type="entry name" value="AP_endonuc_1"/>
</dbReference>
<dbReference type="SUPFAM" id="SSF56219">
    <property type="entry name" value="DNase I-like"/>
    <property type="match status" value="1"/>
</dbReference>
<keyword evidence="4" id="KW-0378">Hydrolase</keyword>
<evidence type="ECO:0000256" key="2">
    <source>
        <dbReference type="ARBA" id="ARBA00007092"/>
    </source>
</evidence>
<dbReference type="Gene3D" id="3.60.10.10">
    <property type="entry name" value="Endonuclease/exonuclease/phosphatase"/>
    <property type="match status" value="1"/>
</dbReference>
<dbReference type="GO" id="GO:0008081">
    <property type="term" value="F:phosphoric diester hydrolase activity"/>
    <property type="evidence" value="ECO:0007669"/>
    <property type="project" value="TreeGrafter"/>
</dbReference>
<evidence type="ECO:0000313" key="7">
    <source>
        <dbReference type="EMBL" id="MCH96512.1"/>
    </source>
</evidence>
<accession>A0A392NA14</accession>
<organism evidence="7 8">
    <name type="scientific">Trifolium medium</name>
    <dbReference type="NCBI Taxonomy" id="97028"/>
    <lineage>
        <taxon>Eukaryota</taxon>
        <taxon>Viridiplantae</taxon>
        <taxon>Streptophyta</taxon>
        <taxon>Embryophyta</taxon>
        <taxon>Tracheophyta</taxon>
        <taxon>Spermatophyta</taxon>
        <taxon>Magnoliopsida</taxon>
        <taxon>eudicotyledons</taxon>
        <taxon>Gunneridae</taxon>
        <taxon>Pentapetalae</taxon>
        <taxon>rosids</taxon>
        <taxon>fabids</taxon>
        <taxon>Fabales</taxon>
        <taxon>Fabaceae</taxon>
        <taxon>Papilionoideae</taxon>
        <taxon>50 kb inversion clade</taxon>
        <taxon>NPAAA clade</taxon>
        <taxon>Hologalegina</taxon>
        <taxon>IRL clade</taxon>
        <taxon>Trifolieae</taxon>
        <taxon>Trifolium</taxon>
    </lineage>
</organism>
<dbReference type="Proteomes" id="UP000265520">
    <property type="component" value="Unassembled WGS sequence"/>
</dbReference>
<dbReference type="GO" id="GO:0046872">
    <property type="term" value="F:metal ion binding"/>
    <property type="evidence" value="ECO:0007669"/>
    <property type="project" value="UniProtKB-KW"/>
</dbReference>
<keyword evidence="7" id="KW-0255">Endonuclease</keyword>
<keyword evidence="8" id="KW-1185">Reference proteome</keyword>
<dbReference type="InterPro" id="IPR005135">
    <property type="entry name" value="Endo/exonuclease/phosphatase"/>
</dbReference>
<dbReference type="GO" id="GO:0006284">
    <property type="term" value="P:base-excision repair"/>
    <property type="evidence" value="ECO:0007669"/>
    <property type="project" value="TreeGrafter"/>
</dbReference>
<keyword evidence="5" id="KW-0460">Magnesium</keyword>
<sequence>MGVESVEDVDGFLTKRKDPVALNLEAEQLLEIQSGLGISFDDREGKPVARMIELEVRDRDKLEKVKRSLIRELVSKEKIDFLAIQETKLELVSDSLCFSLWGGEDCSWVFTPSQGRSGGVLSIWRKSSSSLIFSFSGEGFIGVCLEWGVHKKKCFVVNIYSKCDLPDKRRLWESLIMAKGGLGGGAWCVVGDWNSVLHREERRGVNEIPFSSYSAEIAEFQAFVDSMELEDLPVLGRKFTWFHPNGRTMSRIDRAFISDEWISSWGNPSLWAFPF</sequence>